<feature type="domain" description="WAP" evidence="2">
    <location>
        <begin position="25"/>
        <end position="74"/>
    </location>
</feature>
<evidence type="ECO:0000313" key="4">
    <source>
        <dbReference type="Proteomes" id="UP000812440"/>
    </source>
</evidence>
<feature type="chain" id="PRO_5035787416" description="WAP domain-containing protein" evidence="1">
    <location>
        <begin position="22"/>
        <end position="77"/>
    </location>
</feature>
<protein>
    <recommendedName>
        <fullName evidence="2">WAP domain-containing protein</fullName>
    </recommendedName>
</protein>
<comment type="caution">
    <text evidence="3">The sequence shown here is derived from an EMBL/GenBank/DDBJ whole genome shotgun (WGS) entry which is preliminary data.</text>
</comment>
<sequence length="77" mass="8145">MSPVLGSILLGITLCCVGTHGSERIEVHNVCPPFNPDSCKANGPGKSPCSSDNQCKNHQKCCCVNCTRKCVDPVQGK</sequence>
<dbReference type="Pfam" id="PF00095">
    <property type="entry name" value="WAP"/>
    <property type="match status" value="1"/>
</dbReference>
<evidence type="ECO:0000313" key="3">
    <source>
        <dbReference type="EMBL" id="KAG8430783.1"/>
    </source>
</evidence>
<accession>A0A8T2IG24</accession>
<dbReference type="Proteomes" id="UP000812440">
    <property type="component" value="Unassembled WGS sequence"/>
</dbReference>
<reference evidence="3" key="1">
    <citation type="thesis" date="2020" institute="ProQuest LLC" country="789 East Eisenhower Parkway, Ann Arbor, MI, USA">
        <title>Comparative Genomics and Chromosome Evolution.</title>
        <authorList>
            <person name="Mudd A.B."/>
        </authorList>
    </citation>
    <scope>NUCLEOTIDE SEQUENCE</scope>
    <source>
        <strain evidence="3">Female2</strain>
        <tissue evidence="3">Blood</tissue>
    </source>
</reference>
<dbReference type="PROSITE" id="PS51390">
    <property type="entry name" value="WAP"/>
    <property type="match status" value="1"/>
</dbReference>
<dbReference type="EMBL" id="JAACNH010000643">
    <property type="protein sequence ID" value="KAG8430783.1"/>
    <property type="molecule type" value="Genomic_DNA"/>
</dbReference>
<feature type="signal peptide" evidence="1">
    <location>
        <begin position="1"/>
        <end position="21"/>
    </location>
</feature>
<proteinExistence type="predicted"/>
<organism evidence="3 4">
    <name type="scientific">Hymenochirus boettgeri</name>
    <name type="common">Congo dwarf clawed frog</name>
    <dbReference type="NCBI Taxonomy" id="247094"/>
    <lineage>
        <taxon>Eukaryota</taxon>
        <taxon>Metazoa</taxon>
        <taxon>Chordata</taxon>
        <taxon>Craniata</taxon>
        <taxon>Vertebrata</taxon>
        <taxon>Euteleostomi</taxon>
        <taxon>Amphibia</taxon>
        <taxon>Batrachia</taxon>
        <taxon>Anura</taxon>
        <taxon>Pipoidea</taxon>
        <taxon>Pipidae</taxon>
        <taxon>Pipinae</taxon>
        <taxon>Hymenochirus</taxon>
    </lineage>
</organism>
<dbReference type="GO" id="GO:0005576">
    <property type="term" value="C:extracellular region"/>
    <property type="evidence" value="ECO:0007669"/>
    <property type="project" value="InterPro"/>
</dbReference>
<evidence type="ECO:0000256" key="1">
    <source>
        <dbReference type="SAM" id="SignalP"/>
    </source>
</evidence>
<name>A0A8T2IG24_9PIPI</name>
<dbReference type="InterPro" id="IPR036645">
    <property type="entry name" value="Elafin-like_sf"/>
</dbReference>
<keyword evidence="1" id="KW-0732">Signal</keyword>
<evidence type="ECO:0000259" key="2">
    <source>
        <dbReference type="PROSITE" id="PS51390"/>
    </source>
</evidence>
<dbReference type="SUPFAM" id="SSF57256">
    <property type="entry name" value="Elafin-like"/>
    <property type="match status" value="1"/>
</dbReference>
<dbReference type="Gene3D" id="4.10.75.10">
    <property type="entry name" value="Elafin-like"/>
    <property type="match status" value="1"/>
</dbReference>
<gene>
    <name evidence="3" type="ORF">GDO86_020013</name>
</gene>
<dbReference type="InterPro" id="IPR008197">
    <property type="entry name" value="WAP_dom"/>
</dbReference>
<keyword evidence="4" id="KW-1185">Reference proteome</keyword>
<dbReference type="GO" id="GO:0030414">
    <property type="term" value="F:peptidase inhibitor activity"/>
    <property type="evidence" value="ECO:0007669"/>
    <property type="project" value="InterPro"/>
</dbReference>
<dbReference type="AlphaFoldDB" id="A0A8T2IG24"/>